<feature type="transmembrane region" description="Helical" evidence="12">
    <location>
        <begin position="428"/>
        <end position="450"/>
    </location>
</feature>
<evidence type="ECO:0000256" key="1">
    <source>
        <dbReference type="ARBA" id="ARBA00004117"/>
    </source>
</evidence>
<gene>
    <name evidence="15" type="ORF">Z955_00190</name>
</gene>
<dbReference type="AlphaFoldDB" id="A0A0A0INV1"/>
<keyword evidence="15" id="KW-0282">Flagellum</keyword>
<comment type="similarity">
    <text evidence="3 9">Belongs to the FliF family.</text>
</comment>
<evidence type="ECO:0000256" key="9">
    <source>
        <dbReference type="PIRNR" id="PIRNR004862"/>
    </source>
</evidence>
<evidence type="ECO:0000259" key="13">
    <source>
        <dbReference type="Pfam" id="PF01514"/>
    </source>
</evidence>
<reference evidence="15 16" key="1">
    <citation type="submission" date="2014-01" db="EMBL/GenBank/DDBJ databases">
        <title>Plasmidome dynamics in the species complex Clostridium novyi sensu lato converts strains of independent lineages into distinctly different pathogens.</title>
        <authorList>
            <person name="Skarin H."/>
            <person name="Segerman B."/>
        </authorList>
    </citation>
    <scope>NUCLEOTIDE SEQUENCE [LARGE SCALE GENOMIC DNA]</scope>
    <source>
        <strain evidence="15 16">DC5</strain>
    </source>
</reference>
<protein>
    <recommendedName>
        <fullName evidence="9">Flagellar M-ring protein</fullName>
    </recommendedName>
</protein>
<evidence type="ECO:0000256" key="10">
    <source>
        <dbReference type="SAM" id="Coils"/>
    </source>
</evidence>
<keyword evidence="15" id="KW-0966">Cell projection</keyword>
<dbReference type="Gene3D" id="3.30.300.30">
    <property type="match status" value="1"/>
</dbReference>
<comment type="subcellular location">
    <subcellularLocation>
        <location evidence="1 9">Bacterial flagellum basal body</location>
    </subcellularLocation>
    <subcellularLocation>
        <location evidence="2">Cell membrane</location>
        <topology evidence="2">Multi-pass membrane protein</topology>
    </subcellularLocation>
</comment>
<dbReference type="Proteomes" id="UP000030014">
    <property type="component" value="Unassembled WGS sequence"/>
</dbReference>
<keyword evidence="4" id="KW-1003">Cell membrane</keyword>
<dbReference type="PANTHER" id="PTHR30046">
    <property type="entry name" value="FLAGELLAR M-RING PROTEIN"/>
    <property type="match status" value="1"/>
</dbReference>
<feature type="compositionally biased region" description="Basic and acidic residues" evidence="11">
    <location>
        <begin position="289"/>
        <end position="304"/>
    </location>
</feature>
<feature type="coiled-coil region" evidence="10">
    <location>
        <begin position="401"/>
        <end position="428"/>
    </location>
</feature>
<feature type="domain" description="Flagellar M-ring N-terminal" evidence="13">
    <location>
        <begin position="45"/>
        <end position="208"/>
    </location>
</feature>
<keyword evidence="7 12" id="KW-0472">Membrane</keyword>
<dbReference type="RefSeq" id="WP_039258879.1">
    <property type="nucleotide sequence ID" value="NZ_JDRY01000001.1"/>
</dbReference>
<dbReference type="InterPro" id="IPR045851">
    <property type="entry name" value="AMP-bd_C_sf"/>
</dbReference>
<dbReference type="InterPro" id="IPR000067">
    <property type="entry name" value="FlgMring_FliF"/>
</dbReference>
<evidence type="ECO:0000256" key="5">
    <source>
        <dbReference type="ARBA" id="ARBA00022692"/>
    </source>
</evidence>
<dbReference type="Pfam" id="PF08345">
    <property type="entry name" value="YscJ_FliF_C"/>
    <property type="match status" value="1"/>
</dbReference>
<dbReference type="InterPro" id="IPR006182">
    <property type="entry name" value="FliF_N_dom"/>
</dbReference>
<comment type="caution">
    <text evidence="15">The sequence shown here is derived from an EMBL/GenBank/DDBJ whole genome shotgun (WGS) entry which is preliminary data.</text>
</comment>
<comment type="function">
    <text evidence="9">The M ring may be actively involved in energy transduction.</text>
</comment>
<evidence type="ECO:0000313" key="15">
    <source>
        <dbReference type="EMBL" id="KGN01852.1"/>
    </source>
</evidence>
<keyword evidence="15" id="KW-0969">Cilium</keyword>
<dbReference type="GO" id="GO:0009431">
    <property type="term" value="C:bacterial-type flagellum basal body, MS ring"/>
    <property type="evidence" value="ECO:0007669"/>
    <property type="project" value="InterPro"/>
</dbReference>
<dbReference type="PIRSF" id="PIRSF004862">
    <property type="entry name" value="FliF"/>
    <property type="match status" value="1"/>
</dbReference>
<evidence type="ECO:0000256" key="4">
    <source>
        <dbReference type="ARBA" id="ARBA00022475"/>
    </source>
</evidence>
<dbReference type="GO" id="GO:0003774">
    <property type="term" value="F:cytoskeletal motor activity"/>
    <property type="evidence" value="ECO:0007669"/>
    <property type="project" value="InterPro"/>
</dbReference>
<dbReference type="InterPro" id="IPR043427">
    <property type="entry name" value="YscJ/FliF"/>
</dbReference>
<evidence type="ECO:0000256" key="8">
    <source>
        <dbReference type="ARBA" id="ARBA00023143"/>
    </source>
</evidence>
<dbReference type="PRINTS" id="PR01009">
    <property type="entry name" value="FLGMRINGFLIF"/>
</dbReference>
<dbReference type="EMBL" id="JDRY01000001">
    <property type="protein sequence ID" value="KGN01852.1"/>
    <property type="molecule type" value="Genomic_DNA"/>
</dbReference>
<evidence type="ECO:0000256" key="12">
    <source>
        <dbReference type="SAM" id="Phobius"/>
    </source>
</evidence>
<accession>A0A0A0INV1</accession>
<dbReference type="Pfam" id="PF01514">
    <property type="entry name" value="YscJ_FliF"/>
    <property type="match status" value="1"/>
</dbReference>
<sequence>MDKIKEQFKKLVEKFKELSKIKKIAFSVLVLGIITGIIYLVIALNTTKYAVLYKDMDPNDAQTVMAKLADKKIEYKVENNSIKVPEEKAAELRMELAPQLTNGSKGYEILDDGDTFGMTDKERELKYKRALEGELARDIKSLPEVKDAKVLLVMQQEGNFFKQDDPASASVTLEFETGKKVTKEQIKAIVALVSGSVKNLPKENIKVVGVVNGKTQDLSEDLFKEDGNKDISSVTEKQESYKKNLEKEYVKKIMNILTPKYGDGVKAAVNVDVDFDASEKTSTLWDPNHVVRSEETEKDTDNSKSGKTSAGPVDNNMSNTYNAKDQNGTSTHEKTTKNYEVGKVEQKVVGAPGKIKKISASVTINDENLSPVDKDKINSLVAGAISYDESRGDIVSVEGMKFNEVNEAAAAEEAKKQAEEQKAKQKSFIYKCVGGAVAALAVIAGIVALIRKRRKKNEVDEEEEVEGIDMLIDDNVEPNEPLKPINFDEENENTHVEKEIKKYASEKPEQVVEIIKAWMAEDER</sequence>
<dbReference type="InterPro" id="IPR013556">
    <property type="entry name" value="Flag_M-ring_C"/>
</dbReference>
<keyword evidence="10" id="KW-0175">Coiled coil</keyword>
<proteinExistence type="inferred from homology"/>
<dbReference type="PANTHER" id="PTHR30046:SF0">
    <property type="entry name" value="FLAGELLAR M-RING PROTEIN"/>
    <property type="match status" value="1"/>
</dbReference>
<evidence type="ECO:0000256" key="7">
    <source>
        <dbReference type="ARBA" id="ARBA00023136"/>
    </source>
</evidence>
<feature type="region of interest" description="Disordered" evidence="11">
    <location>
        <begin position="286"/>
        <end position="339"/>
    </location>
</feature>
<evidence type="ECO:0000259" key="14">
    <source>
        <dbReference type="Pfam" id="PF08345"/>
    </source>
</evidence>
<keyword evidence="5 12" id="KW-0812">Transmembrane</keyword>
<evidence type="ECO:0000313" key="16">
    <source>
        <dbReference type="Proteomes" id="UP000030014"/>
    </source>
</evidence>
<keyword evidence="6 12" id="KW-1133">Transmembrane helix</keyword>
<feature type="domain" description="Flagellar M-ring C-terminal" evidence="14">
    <location>
        <begin position="257"/>
        <end position="402"/>
    </location>
</feature>
<feature type="compositionally biased region" description="Polar residues" evidence="11">
    <location>
        <begin position="315"/>
        <end position="330"/>
    </location>
</feature>
<keyword evidence="8 9" id="KW-0975">Bacterial flagellum</keyword>
<evidence type="ECO:0000256" key="11">
    <source>
        <dbReference type="SAM" id="MobiDB-lite"/>
    </source>
</evidence>
<evidence type="ECO:0000256" key="2">
    <source>
        <dbReference type="ARBA" id="ARBA00004651"/>
    </source>
</evidence>
<dbReference type="NCBIfam" id="TIGR00206">
    <property type="entry name" value="fliF"/>
    <property type="match status" value="1"/>
</dbReference>
<organism evidence="15 16">
    <name type="scientific">Clostridium botulinum C/D str. DC5</name>
    <dbReference type="NCBI Taxonomy" id="1443128"/>
    <lineage>
        <taxon>Bacteria</taxon>
        <taxon>Bacillati</taxon>
        <taxon>Bacillota</taxon>
        <taxon>Clostridia</taxon>
        <taxon>Eubacteriales</taxon>
        <taxon>Clostridiaceae</taxon>
        <taxon>Clostridium</taxon>
    </lineage>
</organism>
<dbReference type="GO" id="GO:0071973">
    <property type="term" value="P:bacterial-type flagellum-dependent cell motility"/>
    <property type="evidence" value="ECO:0007669"/>
    <property type="project" value="InterPro"/>
</dbReference>
<evidence type="ECO:0000256" key="3">
    <source>
        <dbReference type="ARBA" id="ARBA00007971"/>
    </source>
</evidence>
<feature type="transmembrane region" description="Helical" evidence="12">
    <location>
        <begin position="24"/>
        <end position="44"/>
    </location>
</feature>
<name>A0A0A0INV1_CLOBO</name>
<evidence type="ECO:0000256" key="6">
    <source>
        <dbReference type="ARBA" id="ARBA00022989"/>
    </source>
</evidence>
<dbReference type="GO" id="GO:0005886">
    <property type="term" value="C:plasma membrane"/>
    <property type="evidence" value="ECO:0007669"/>
    <property type="project" value="UniProtKB-SubCell"/>
</dbReference>